<dbReference type="GO" id="GO:0004519">
    <property type="term" value="F:endonuclease activity"/>
    <property type="evidence" value="ECO:0007669"/>
    <property type="project" value="UniProtKB-KW"/>
</dbReference>
<keyword evidence="1" id="KW-0255">Endonuclease</keyword>
<sequence length="333" mass="39669">MRKVKITKDLKDNVVKFNKELFVETRSDSFELPINRLTKLKNNSSFNYKKYVKKIIDNYQDILNADPIKMKGFIEEFNKILKPHELQDKRSVTAKSFHEKVVYAMRYEELRSEEFPKYLLNSDLRTCVYCNSQSTLVVEPVYYNKKKKKGKKKPIAKLQLDHYYPKSKYPFLSTTFFNLYPTCANCNLSKGKKEAKFQLYTLGDDLDVFRFWIDDQSILDYWLNLDLKSLKIYLETVDGDMDLIKNHNDLFNIQQIYDAQKDIGEELVWKHKAYPNIYRHLLNKSFNKIFPDQSVIDRMLIGNYSKPEETFKRPLAKYTQDIARQLKIISENE</sequence>
<accession>A0ABW0C585</accession>
<proteinExistence type="predicted"/>
<reference evidence="2" key="1">
    <citation type="journal article" date="2019" name="Int. J. Syst. Evol. Microbiol.">
        <title>The Global Catalogue of Microorganisms (GCM) 10K type strain sequencing project: providing services to taxonomists for standard genome sequencing and annotation.</title>
        <authorList>
            <consortium name="The Broad Institute Genomics Platform"/>
            <consortium name="The Broad Institute Genome Sequencing Center for Infectious Disease"/>
            <person name="Wu L."/>
            <person name="Ma J."/>
        </authorList>
    </citation>
    <scope>NUCLEOTIDE SEQUENCE [LARGE SCALE GENOMIC DNA]</scope>
    <source>
        <strain evidence="2">JCM 17978</strain>
    </source>
</reference>
<comment type="caution">
    <text evidence="1">The sequence shown here is derived from an EMBL/GenBank/DDBJ whole genome shotgun (WGS) entry which is preliminary data.</text>
</comment>
<protein>
    <submittedName>
        <fullName evidence="1">HNH endonuclease</fullName>
    </submittedName>
</protein>
<dbReference type="RefSeq" id="WP_376859191.1">
    <property type="nucleotide sequence ID" value="NZ_JBHSLA010000002.1"/>
</dbReference>
<name>A0ABW0C585_9FLAO</name>
<keyword evidence="2" id="KW-1185">Reference proteome</keyword>
<organism evidence="1 2">
    <name type="scientific">Bizionia hallyeonensis</name>
    <dbReference type="NCBI Taxonomy" id="1123757"/>
    <lineage>
        <taxon>Bacteria</taxon>
        <taxon>Pseudomonadati</taxon>
        <taxon>Bacteroidota</taxon>
        <taxon>Flavobacteriia</taxon>
        <taxon>Flavobacteriales</taxon>
        <taxon>Flavobacteriaceae</taxon>
        <taxon>Bizionia</taxon>
    </lineage>
</organism>
<gene>
    <name evidence="1" type="ORF">ACFPH8_05640</name>
</gene>
<keyword evidence="1" id="KW-0378">Hydrolase</keyword>
<keyword evidence="1" id="KW-0540">Nuclease</keyword>
<dbReference type="EMBL" id="JBHSLA010000002">
    <property type="protein sequence ID" value="MFC5194805.1"/>
    <property type="molecule type" value="Genomic_DNA"/>
</dbReference>
<dbReference type="Gene3D" id="1.10.30.50">
    <property type="match status" value="1"/>
</dbReference>
<evidence type="ECO:0000313" key="1">
    <source>
        <dbReference type="EMBL" id="MFC5194805.1"/>
    </source>
</evidence>
<evidence type="ECO:0000313" key="2">
    <source>
        <dbReference type="Proteomes" id="UP001596162"/>
    </source>
</evidence>
<dbReference type="Proteomes" id="UP001596162">
    <property type="component" value="Unassembled WGS sequence"/>
</dbReference>